<dbReference type="Proteomes" id="UP001371218">
    <property type="component" value="Unassembled WGS sequence"/>
</dbReference>
<dbReference type="GO" id="GO:0016740">
    <property type="term" value="F:transferase activity"/>
    <property type="evidence" value="ECO:0007669"/>
    <property type="project" value="UniProtKB-KW"/>
</dbReference>
<comment type="caution">
    <text evidence="1">The sequence shown here is derived from an EMBL/GenBank/DDBJ whole genome shotgun (WGS) entry which is preliminary data.</text>
</comment>
<keyword evidence="2" id="KW-1185">Reference proteome</keyword>
<proteinExistence type="predicted"/>
<dbReference type="SUPFAM" id="SSF52540">
    <property type="entry name" value="P-loop containing nucleoside triphosphate hydrolases"/>
    <property type="match status" value="1"/>
</dbReference>
<dbReference type="RefSeq" id="WP_341424159.1">
    <property type="nucleotide sequence ID" value="NZ_JBBUTG010000001.1"/>
</dbReference>
<protein>
    <submittedName>
        <fullName evidence="1">Sulfotransferase</fullName>
        <ecNumber evidence="1">2.8.2.-</ecNumber>
    </submittedName>
</protein>
<dbReference type="Pfam" id="PF13469">
    <property type="entry name" value="Sulfotransfer_3"/>
    <property type="match status" value="1"/>
</dbReference>
<gene>
    <name evidence="1" type="ORF">AACH06_03245</name>
</gene>
<accession>A0ABU9BJ25</accession>
<reference evidence="1 2" key="1">
    <citation type="submission" date="2024-04" db="EMBL/GenBank/DDBJ databases">
        <title>Novel species of the genus Ideonella isolated from streams.</title>
        <authorList>
            <person name="Lu H."/>
        </authorList>
    </citation>
    <scope>NUCLEOTIDE SEQUENCE [LARGE SCALE GENOMIC DNA]</scope>
    <source>
        <strain evidence="1 2">DXS29W</strain>
    </source>
</reference>
<sequence>MTSWFQDLGALRAWAAEARPVFICGQERSGTSALQLALSQHPALFAVPHVYETFIFREPRSLLAEPPRQMMQAYLRGEDNLQALRRRLAALAAPNGGDPAALSDEDLIRAFFAFAAEQVYPGQRPLEKTPSHVHCLPRLFQAFPKARVLACVREPTEVVDSYRRRLQREQALGKPAEVWGWLDQTDEQLIGQFRRVDRALAEGAKLAPGQIFQVPYGWLTADPEAAMTALCEFIGEPYDAAVMAPKAAWRDRVDERLGRPIGTASAPRPSTLTEEASAVLRKETWGLTRRWRVPGPMMPSGGTA</sequence>
<name>A0ABU9BJ25_9BURK</name>
<evidence type="ECO:0000313" key="1">
    <source>
        <dbReference type="EMBL" id="MEK8029826.1"/>
    </source>
</evidence>
<dbReference type="EMBL" id="JBBUTG010000001">
    <property type="protein sequence ID" value="MEK8029826.1"/>
    <property type="molecule type" value="Genomic_DNA"/>
</dbReference>
<dbReference type="InterPro" id="IPR027417">
    <property type="entry name" value="P-loop_NTPase"/>
</dbReference>
<organism evidence="1 2">
    <name type="scientific">Ideonella lacteola</name>
    <dbReference type="NCBI Taxonomy" id="2984193"/>
    <lineage>
        <taxon>Bacteria</taxon>
        <taxon>Pseudomonadati</taxon>
        <taxon>Pseudomonadota</taxon>
        <taxon>Betaproteobacteria</taxon>
        <taxon>Burkholderiales</taxon>
        <taxon>Sphaerotilaceae</taxon>
        <taxon>Ideonella</taxon>
    </lineage>
</organism>
<dbReference type="EC" id="2.8.2.-" evidence="1"/>
<evidence type="ECO:0000313" key="2">
    <source>
        <dbReference type="Proteomes" id="UP001371218"/>
    </source>
</evidence>
<keyword evidence="1" id="KW-0808">Transferase</keyword>
<dbReference type="Gene3D" id="3.40.50.300">
    <property type="entry name" value="P-loop containing nucleotide triphosphate hydrolases"/>
    <property type="match status" value="1"/>
</dbReference>